<gene>
    <name evidence="2" type="ORF">N802_11235</name>
</gene>
<dbReference type="RefSeq" id="WP_035916496.1">
    <property type="nucleotide sequence ID" value="NZ_AVPJ01000008.1"/>
</dbReference>
<dbReference type="Proteomes" id="UP000030002">
    <property type="component" value="Unassembled WGS sequence"/>
</dbReference>
<sequence>MGTAQTQTEAASAAPSATSDRSWRTLARRGRPFLAAILAALLWWPAGFGGYAGWMRLPLTAPSASGVVAQGSVVFLGCLAAAAVVSALVKAPWPRFGIAFGLTVTAWVLADGSADLLAGERPVLAGLAGLGMLLGLWVGARAHGGPVEVATFLAVVAGLSPATWSRGPLLAVAVALPFWVASKDRVAPTVWAVVRVVITWLLAVLVSVGLHHGWSQLRPGLAGSDPAEGAKVVGRGVVDLIREQGVEVAQASATTYANWLWLAVVLALALVVARTLLNRRRTKTT</sequence>
<feature type="transmembrane region" description="Helical" evidence="1">
    <location>
        <begin position="259"/>
        <end position="277"/>
    </location>
</feature>
<feature type="transmembrane region" description="Helical" evidence="1">
    <location>
        <begin position="93"/>
        <end position="110"/>
    </location>
</feature>
<evidence type="ECO:0000256" key="1">
    <source>
        <dbReference type="SAM" id="Phobius"/>
    </source>
</evidence>
<comment type="caution">
    <text evidence="2">The sequence shown here is derived from an EMBL/GenBank/DDBJ whole genome shotgun (WGS) entry which is preliminary data.</text>
</comment>
<dbReference type="OrthoDB" id="4843479at2"/>
<feature type="transmembrane region" description="Helical" evidence="1">
    <location>
        <begin position="122"/>
        <end position="140"/>
    </location>
</feature>
<accession>A0A0A0J495</accession>
<keyword evidence="1" id="KW-1133">Transmembrane helix</keyword>
<evidence type="ECO:0000313" key="3">
    <source>
        <dbReference type="Proteomes" id="UP000030002"/>
    </source>
</evidence>
<keyword evidence="1" id="KW-0472">Membrane</keyword>
<proteinExistence type="predicted"/>
<feature type="transmembrane region" description="Helical" evidence="1">
    <location>
        <begin position="33"/>
        <end position="54"/>
    </location>
</feature>
<dbReference type="EMBL" id="AVPJ01000008">
    <property type="protein sequence ID" value="KGN32195.1"/>
    <property type="molecule type" value="Genomic_DNA"/>
</dbReference>
<feature type="transmembrane region" description="Helical" evidence="1">
    <location>
        <begin position="66"/>
        <end position="87"/>
    </location>
</feature>
<feature type="transmembrane region" description="Helical" evidence="1">
    <location>
        <begin position="192"/>
        <end position="214"/>
    </location>
</feature>
<keyword evidence="1" id="KW-0812">Transmembrane</keyword>
<name>A0A0A0J495_9MICO</name>
<organism evidence="2 3">
    <name type="scientific">Knoellia sinensis KCTC 19936</name>
    <dbReference type="NCBI Taxonomy" id="1385520"/>
    <lineage>
        <taxon>Bacteria</taxon>
        <taxon>Bacillati</taxon>
        <taxon>Actinomycetota</taxon>
        <taxon>Actinomycetes</taxon>
        <taxon>Micrococcales</taxon>
        <taxon>Intrasporangiaceae</taxon>
        <taxon>Knoellia</taxon>
    </lineage>
</organism>
<dbReference type="AlphaFoldDB" id="A0A0A0J495"/>
<reference evidence="2 3" key="1">
    <citation type="submission" date="2013-08" db="EMBL/GenBank/DDBJ databases">
        <title>The genome sequence of Knoellia sinensis.</title>
        <authorList>
            <person name="Zhu W."/>
            <person name="Wang G."/>
        </authorList>
    </citation>
    <scope>NUCLEOTIDE SEQUENCE [LARGE SCALE GENOMIC DNA]</scope>
    <source>
        <strain evidence="2 3">KCTC 19936</strain>
    </source>
</reference>
<keyword evidence="3" id="KW-1185">Reference proteome</keyword>
<dbReference type="STRING" id="1385520.N802_11235"/>
<protein>
    <submittedName>
        <fullName evidence="2">Uncharacterized protein</fullName>
    </submittedName>
</protein>
<evidence type="ECO:0000313" key="2">
    <source>
        <dbReference type="EMBL" id="KGN32195.1"/>
    </source>
</evidence>